<reference evidence="8 9" key="1">
    <citation type="submission" date="2020-03" db="EMBL/GenBank/DDBJ databases">
        <title>Assessment of the enzymatic potential of alkaline-tolerant lipase obtained from Bacillus luteus H11 (technogenic soil) for the bioremediation of saline soils contaminated with petroleum substances.</title>
        <authorList>
            <person name="Kalwasinska A."/>
        </authorList>
    </citation>
    <scope>NUCLEOTIDE SEQUENCE [LARGE SCALE GENOMIC DNA]</scope>
    <source>
        <strain evidence="8 9">H11</strain>
    </source>
</reference>
<keyword evidence="9" id="KW-1185">Reference proteome</keyword>
<organism evidence="8 9">
    <name type="scientific">Alkalicoccus luteus</name>
    <dbReference type="NCBI Taxonomy" id="1237094"/>
    <lineage>
        <taxon>Bacteria</taxon>
        <taxon>Bacillati</taxon>
        <taxon>Bacillota</taxon>
        <taxon>Bacilli</taxon>
        <taxon>Bacillales</taxon>
        <taxon>Bacillaceae</taxon>
        <taxon>Alkalicoccus</taxon>
    </lineage>
</organism>
<dbReference type="GO" id="GO:0046872">
    <property type="term" value="F:metal ion binding"/>
    <property type="evidence" value="ECO:0007669"/>
    <property type="project" value="UniProtKB-KW"/>
</dbReference>
<evidence type="ECO:0000313" key="8">
    <source>
        <dbReference type="EMBL" id="NJP36517.1"/>
    </source>
</evidence>
<protein>
    <recommendedName>
        <fullName evidence="1">bis(5'-nucleosyl)-tetraphosphatase (symmetrical)</fullName>
        <ecNumber evidence="1">3.6.1.41</ecNumber>
    </recommendedName>
</protein>
<dbReference type="PANTHER" id="PTHR35795:SF1">
    <property type="entry name" value="BIS(5'-NUCLEOSYL)-TETRAPHOSPHATASE, SYMMETRICAL"/>
    <property type="match status" value="1"/>
</dbReference>
<dbReference type="GO" id="GO:0000166">
    <property type="term" value="F:nucleotide binding"/>
    <property type="evidence" value="ECO:0007669"/>
    <property type="project" value="UniProtKB-KW"/>
</dbReference>
<evidence type="ECO:0000259" key="7">
    <source>
        <dbReference type="PROSITE" id="PS51831"/>
    </source>
</evidence>
<evidence type="ECO:0000256" key="4">
    <source>
        <dbReference type="ARBA" id="ARBA00022801"/>
    </source>
</evidence>
<dbReference type="EC" id="3.6.1.41" evidence="1"/>
<dbReference type="InterPro" id="IPR006674">
    <property type="entry name" value="HD_domain"/>
</dbReference>
<dbReference type="GO" id="GO:0008803">
    <property type="term" value="F:bis(5'-nucleosyl)-tetraphosphatase (symmetrical) activity"/>
    <property type="evidence" value="ECO:0007669"/>
    <property type="project" value="UniProtKB-EC"/>
</dbReference>
<dbReference type="PROSITE" id="PS51831">
    <property type="entry name" value="HD"/>
    <property type="match status" value="1"/>
</dbReference>
<dbReference type="CDD" id="cd00077">
    <property type="entry name" value="HDc"/>
    <property type="match status" value="1"/>
</dbReference>
<keyword evidence="4" id="KW-0378">Hydrolase</keyword>
<evidence type="ECO:0000256" key="2">
    <source>
        <dbReference type="ARBA" id="ARBA00022723"/>
    </source>
</evidence>
<comment type="catalytic activity">
    <reaction evidence="6">
        <text>P(1),P(4)-bis(5'-adenosyl) tetraphosphate + H2O = 2 ADP + 2 H(+)</text>
        <dbReference type="Rhea" id="RHEA:24252"/>
        <dbReference type="ChEBI" id="CHEBI:15377"/>
        <dbReference type="ChEBI" id="CHEBI:15378"/>
        <dbReference type="ChEBI" id="CHEBI:58141"/>
        <dbReference type="ChEBI" id="CHEBI:456216"/>
        <dbReference type="EC" id="3.6.1.41"/>
    </reaction>
</comment>
<keyword evidence="2" id="KW-0479">Metal-binding</keyword>
<evidence type="ECO:0000256" key="5">
    <source>
        <dbReference type="ARBA" id="ARBA00023004"/>
    </source>
</evidence>
<dbReference type="InterPro" id="IPR005249">
    <property type="entry name" value="YqeK"/>
</dbReference>
<dbReference type="PANTHER" id="PTHR35795">
    <property type="entry name" value="SLR1885 PROTEIN"/>
    <property type="match status" value="1"/>
</dbReference>
<evidence type="ECO:0000256" key="1">
    <source>
        <dbReference type="ARBA" id="ARBA00012506"/>
    </source>
</evidence>
<name>A0A969TTZ3_9BACI</name>
<dbReference type="InterPro" id="IPR003607">
    <property type="entry name" value="HD/PDEase_dom"/>
</dbReference>
<keyword evidence="5" id="KW-0408">Iron</keyword>
<dbReference type="AlphaFoldDB" id="A0A969TTZ3"/>
<evidence type="ECO:0000256" key="6">
    <source>
        <dbReference type="ARBA" id="ARBA00049417"/>
    </source>
</evidence>
<evidence type="ECO:0000256" key="3">
    <source>
        <dbReference type="ARBA" id="ARBA00022741"/>
    </source>
</evidence>
<feature type="domain" description="HD" evidence="7">
    <location>
        <begin position="18"/>
        <end position="133"/>
    </location>
</feature>
<dbReference type="Proteomes" id="UP000752012">
    <property type="component" value="Unassembled WGS sequence"/>
</dbReference>
<comment type="caution">
    <text evidence="8">The sequence shown here is derived from an EMBL/GenBank/DDBJ whole genome shotgun (WGS) entry which is preliminary data.</text>
</comment>
<dbReference type="SUPFAM" id="SSF109604">
    <property type="entry name" value="HD-domain/PDEase-like"/>
    <property type="match status" value="1"/>
</dbReference>
<dbReference type="InterPro" id="IPR051094">
    <property type="entry name" value="Diverse_Catalytic_Enzymes"/>
</dbReference>
<keyword evidence="3" id="KW-0547">Nucleotide-binding</keyword>
<dbReference type="SMART" id="SM00471">
    <property type="entry name" value="HDc"/>
    <property type="match status" value="1"/>
</dbReference>
<proteinExistence type="predicted"/>
<dbReference type="Pfam" id="PF01966">
    <property type="entry name" value="HD"/>
    <property type="match status" value="1"/>
</dbReference>
<dbReference type="Gene3D" id="1.10.3210.10">
    <property type="entry name" value="Hypothetical protein af1432"/>
    <property type="match status" value="1"/>
</dbReference>
<dbReference type="EMBL" id="JAATHJ010000003">
    <property type="protein sequence ID" value="NJP36517.1"/>
    <property type="molecule type" value="Genomic_DNA"/>
</dbReference>
<accession>A0A969TTZ3</accession>
<dbReference type="NCBIfam" id="TIGR00488">
    <property type="entry name" value="bis(5'-nucleosyl)-tetraphosphatase (symmetrical) YqeK"/>
    <property type="match status" value="1"/>
</dbReference>
<evidence type="ECO:0000313" key="9">
    <source>
        <dbReference type="Proteomes" id="UP000752012"/>
    </source>
</evidence>
<dbReference type="RefSeq" id="WP_168004810.1">
    <property type="nucleotide sequence ID" value="NZ_JAATHJ010000003.1"/>
</dbReference>
<gene>
    <name evidence="8" type="ORF">HCN83_02805</name>
</gene>
<sequence>MKRTEAIEAVREALPLRRFEHTMRVVETAEQLARQYGGDADAIQIAAVLHDYAKYRDPEDMLLAIRRSGMFTEDIAGYGTEILHAFAGALFVEKELHVDSPAVLQAIASHTTGRAGMSVEEKIVFLADYIEPGRTFSGAAKARDAAKHSLEAGCMEACAETIQFLSDRRLPIFPDTFEAYNEFALGRLSNR</sequence>